<name>A0AAN8RZV5_9PEZI</name>
<dbReference type="PANTHER" id="PTHR24198:SF165">
    <property type="entry name" value="ANKYRIN REPEAT-CONTAINING PROTEIN-RELATED"/>
    <property type="match status" value="1"/>
</dbReference>
<dbReference type="Gene3D" id="1.25.40.20">
    <property type="entry name" value="Ankyrin repeat-containing domain"/>
    <property type="match status" value="2"/>
</dbReference>
<evidence type="ECO:0000313" key="2">
    <source>
        <dbReference type="EMBL" id="KAK6515427.1"/>
    </source>
</evidence>
<comment type="caution">
    <text evidence="2">The sequence shown here is derived from an EMBL/GenBank/DDBJ whole genome shotgun (WGS) entry which is preliminary data.</text>
</comment>
<feature type="region of interest" description="Disordered" evidence="1">
    <location>
        <begin position="723"/>
        <end position="743"/>
    </location>
</feature>
<dbReference type="InterPro" id="IPR036770">
    <property type="entry name" value="Ankyrin_rpt-contain_sf"/>
</dbReference>
<keyword evidence="3" id="KW-1185">Reference proteome</keyword>
<sequence length="1032" mass="114083">MNPPSSSAARSKQTRLKPEVYLPLEDLVRRLYLVENKTTQDIAKILEQESGIPVTNSQVIHLVNKVWSLRKRLTPSDHEFIEHIKRKREDEGKLDTRIKLCGVVHDEDRLARKKSRLHEPTFQKLAKAHNNMTAPNMASPINPSGLEVGTPTPRPISECSPIALARSPQHSSPPFYFTINHLYEELPSLKLEIVFQSITTRLQGAPTPVPFSPGSLLSMSKNPALLSIPEINTQDSRVSRIVSQGDSSPDEELLEVLRPLVVKCGNRGSDPGSLRAALDKFTESNISPRYYATLEAFFSNVTPIIDDFAVQTFYSAARTGNINLLKFFIELGILKASRKSRWFTHAQVIGVTALQFSIEYREGPSTSLLLRSGIDVNIQPVSDLSQSVLKTAVEVQDLELVNQLFDMGAEDIVFEESYGPSPIREKYLQELKENGLTWVSKVSGVEKMLDGPIHTALFSAIGLEDDDIFKTVLDNRTARQESGKPPIPFDSLSHLFIIELEYYLIYRQKLGRARIFERLRSILECDALHIDINGIDVYGRRALDIARSRAKMCLEDPEQDIFAKILVSYGADTASISLTQHQPQKIEVSSRLPLFRGVSPTRLCRILDDLRSLASHFEWASYRQSLEPFAHLDPNISLGIVLTRLSSSPHTSFECDLKISFKNPVDAKTLKSIETINGSLHPYIDLRGERHVYIPFHGYGNATSLETFNLERYDVEVDVDGVTSSTDTKQRNENAHPEKDLYPNSLEKASETIYAGLASKTGSGRLFTATLLHQARQSGGLEHQKQLIAESYSNVVSEMESTELAALLALAIHANSHKTIREITPRIQRIDKVSLLEATWNGDNATFDLILDLAQHTDNLGISFELLILIAIHIGHTYKVIRLLDQGSVDVNHVLEGGTNFLETAAALGRLDITQVLLNAGASDRLPEAKAQAEKFGHFALSHIINERIKGPQPNENIATPSDIPTPASVLASNGPPAEIPTPVPIAAESPRDPIVHEYGLYMSSDGLQEMLSSAGGSGSDGGGGGGGGDEK</sequence>
<protein>
    <recommendedName>
        <fullName evidence="4">Clr5 domain-containing protein</fullName>
    </recommendedName>
</protein>
<dbReference type="Proteomes" id="UP001307849">
    <property type="component" value="Unassembled WGS sequence"/>
</dbReference>
<dbReference type="EMBL" id="JAVHJM010000004">
    <property type="protein sequence ID" value="KAK6515427.1"/>
    <property type="molecule type" value="Genomic_DNA"/>
</dbReference>
<evidence type="ECO:0008006" key="4">
    <source>
        <dbReference type="Google" id="ProtNLM"/>
    </source>
</evidence>
<reference evidence="2 3" key="1">
    <citation type="submission" date="2019-10" db="EMBL/GenBank/DDBJ databases">
        <authorList>
            <person name="Palmer J.M."/>
        </authorList>
    </citation>
    <scope>NUCLEOTIDE SEQUENCE [LARGE SCALE GENOMIC DNA]</scope>
    <source>
        <strain evidence="2 3">TWF506</strain>
    </source>
</reference>
<dbReference type="PANTHER" id="PTHR24198">
    <property type="entry name" value="ANKYRIN REPEAT AND PROTEIN KINASE DOMAIN-CONTAINING PROTEIN"/>
    <property type="match status" value="1"/>
</dbReference>
<feature type="compositionally biased region" description="Gly residues" evidence="1">
    <location>
        <begin position="1016"/>
        <end position="1032"/>
    </location>
</feature>
<evidence type="ECO:0000256" key="1">
    <source>
        <dbReference type="SAM" id="MobiDB-lite"/>
    </source>
</evidence>
<feature type="compositionally biased region" description="Basic and acidic residues" evidence="1">
    <location>
        <begin position="728"/>
        <end position="741"/>
    </location>
</feature>
<organism evidence="2 3">
    <name type="scientific">Arthrobotrys conoides</name>
    <dbReference type="NCBI Taxonomy" id="74498"/>
    <lineage>
        <taxon>Eukaryota</taxon>
        <taxon>Fungi</taxon>
        <taxon>Dikarya</taxon>
        <taxon>Ascomycota</taxon>
        <taxon>Pezizomycotina</taxon>
        <taxon>Orbiliomycetes</taxon>
        <taxon>Orbiliales</taxon>
        <taxon>Orbiliaceae</taxon>
        <taxon>Arthrobotrys</taxon>
    </lineage>
</organism>
<proteinExistence type="predicted"/>
<feature type="region of interest" description="Disordered" evidence="1">
    <location>
        <begin position="1010"/>
        <end position="1032"/>
    </location>
</feature>
<evidence type="ECO:0000313" key="3">
    <source>
        <dbReference type="Proteomes" id="UP001307849"/>
    </source>
</evidence>
<dbReference type="SUPFAM" id="SSF48403">
    <property type="entry name" value="Ankyrin repeat"/>
    <property type="match status" value="1"/>
</dbReference>
<accession>A0AAN8RZV5</accession>
<dbReference type="AlphaFoldDB" id="A0AAN8RZV5"/>
<feature type="region of interest" description="Disordered" evidence="1">
    <location>
        <begin position="952"/>
        <end position="989"/>
    </location>
</feature>
<gene>
    <name evidence="2" type="ORF">TWF506_007762</name>
</gene>